<gene>
    <name evidence="4" type="ORF">J8273_7349</name>
</gene>
<dbReference type="FunFam" id="1.10.418.10:FF:000042">
    <property type="entry name" value="Fimbrin, putative"/>
    <property type="match status" value="1"/>
</dbReference>
<sequence length="515" mass="57549">MADLVTADVQRVEGAAGTHSYSLEETKAFANFINNNLGSDEALKDLLPLNPMDESLFSSVHDGTLLCKLLNFAVPNTIDERAVNWPHKKNRALNNFEIGENQNIAVNSAKAVGCSTVNIGAEDMTAGTPHLVLGLVWQVMKLALFSEINLTHHPELYRLLEDGEELSDFMKLPAEHILIRWFNFHLAAAGWERRVKDFSGSIKDGENYTVLLAQIAPEQCNRSPLSMSPEDRAEAVIAGAAKLGVERFIQPSDITNGISKLNLAFVAALFNNWPALEVIESEEQLRELRDVLDEDDESMGREERAFRNWINNLGIEGSVDRLFDDLRDGVILLQVLDHLKPGCVEWKKVNKTPNNTWKKSENCNKVIDIIQNSLGMKLVGIDGNNLVEGHKMYTLAVMWRLMEYHIVGSVSGLDEKGILSWANGRAGSTIGSFRAKELKTSKWLADLLFAIDNRVIDHAEINEGADDEERMANAKYVITAARKLCTVYALPEDILEVKQKLIFHMVATLYTVDHE</sequence>
<dbReference type="SMART" id="SM00033">
    <property type="entry name" value="CH"/>
    <property type="match status" value="4"/>
</dbReference>
<dbReference type="GO" id="GO:0051015">
    <property type="term" value="F:actin filament binding"/>
    <property type="evidence" value="ECO:0007669"/>
    <property type="project" value="InterPro"/>
</dbReference>
<dbReference type="SUPFAM" id="SSF47576">
    <property type="entry name" value="Calponin-homology domain, CH-domain"/>
    <property type="match status" value="1"/>
</dbReference>
<reference evidence="4" key="1">
    <citation type="submission" date="2021-05" db="EMBL/GenBank/DDBJ databases">
        <title>A free-living protist that lacks canonical eukaryotic 1 DNA replication and segregation systems.</title>
        <authorList>
            <person name="Salas-Leiva D.E."/>
            <person name="Tromer E.C."/>
            <person name="Curtis B.A."/>
            <person name="Jerlstrom-Hultqvist J."/>
            <person name="Kolisko M."/>
            <person name="Yi Z."/>
            <person name="Salas-Leiva J.S."/>
            <person name="Gallot-Lavallee L."/>
            <person name="Kops G.J.P.L."/>
            <person name="Archibald J.M."/>
            <person name="Simpson A.G.B."/>
            <person name="Roger A.J."/>
        </authorList>
    </citation>
    <scope>NUCLEOTIDE SEQUENCE</scope>
    <source>
        <strain evidence="4">BICM</strain>
    </source>
</reference>
<keyword evidence="1" id="KW-0677">Repeat</keyword>
<dbReference type="InterPro" id="IPR039959">
    <property type="entry name" value="Fimbrin/Plastin"/>
</dbReference>
<feature type="domain" description="Calponin-homology (CH)" evidence="3">
    <location>
        <begin position="412"/>
        <end position="514"/>
    </location>
</feature>
<feature type="domain" description="Calponin-homology (CH)" evidence="3">
    <location>
        <begin position="23"/>
        <end position="144"/>
    </location>
</feature>
<feature type="domain" description="Calponin-homology (CH)" evidence="3">
    <location>
        <begin position="172"/>
        <end position="274"/>
    </location>
</feature>
<dbReference type="GO" id="GO:0005884">
    <property type="term" value="C:actin filament"/>
    <property type="evidence" value="ECO:0007669"/>
    <property type="project" value="TreeGrafter"/>
</dbReference>
<dbReference type="CDD" id="cd21219">
    <property type="entry name" value="CH_PLS_FIM_rpt3"/>
    <property type="match status" value="1"/>
</dbReference>
<comment type="caution">
    <text evidence="4">The sequence shown here is derived from an EMBL/GenBank/DDBJ whole genome shotgun (WGS) entry which is preliminary data.</text>
</comment>
<dbReference type="GO" id="GO:0051017">
    <property type="term" value="P:actin filament bundle assembly"/>
    <property type="evidence" value="ECO:0007669"/>
    <property type="project" value="InterPro"/>
</dbReference>
<dbReference type="GO" id="GO:0005737">
    <property type="term" value="C:cytoplasm"/>
    <property type="evidence" value="ECO:0007669"/>
    <property type="project" value="TreeGrafter"/>
</dbReference>
<dbReference type="PROSITE" id="PS00019">
    <property type="entry name" value="ACTININ_1"/>
    <property type="match status" value="1"/>
</dbReference>
<dbReference type="GO" id="GO:0051639">
    <property type="term" value="P:actin filament network formation"/>
    <property type="evidence" value="ECO:0007669"/>
    <property type="project" value="TreeGrafter"/>
</dbReference>
<dbReference type="PROSITE" id="PS50021">
    <property type="entry name" value="CH"/>
    <property type="match status" value="4"/>
</dbReference>
<dbReference type="PANTHER" id="PTHR19961:SF18">
    <property type="entry name" value="FI19014P1"/>
    <property type="match status" value="1"/>
</dbReference>
<dbReference type="EMBL" id="JAHDYR010000062">
    <property type="protein sequence ID" value="KAG9391075.1"/>
    <property type="molecule type" value="Genomic_DNA"/>
</dbReference>
<name>A0A8J6E7U0_9EUKA</name>
<evidence type="ECO:0000259" key="3">
    <source>
        <dbReference type="PROSITE" id="PS50021"/>
    </source>
</evidence>
<dbReference type="PANTHER" id="PTHR19961">
    <property type="entry name" value="FIMBRIN/PLASTIN"/>
    <property type="match status" value="1"/>
</dbReference>
<organism evidence="4 5">
    <name type="scientific">Carpediemonas membranifera</name>
    <dbReference type="NCBI Taxonomy" id="201153"/>
    <lineage>
        <taxon>Eukaryota</taxon>
        <taxon>Metamonada</taxon>
        <taxon>Carpediemonas-like organisms</taxon>
        <taxon>Carpediemonas</taxon>
    </lineage>
</organism>
<dbReference type="Proteomes" id="UP000717585">
    <property type="component" value="Unassembled WGS sequence"/>
</dbReference>
<evidence type="ECO:0000313" key="5">
    <source>
        <dbReference type="Proteomes" id="UP000717585"/>
    </source>
</evidence>
<protein>
    <submittedName>
        <fullName evidence="4">Calponin</fullName>
    </submittedName>
</protein>
<dbReference type="Pfam" id="PF00307">
    <property type="entry name" value="CH"/>
    <property type="match status" value="4"/>
</dbReference>
<dbReference type="InterPro" id="IPR001589">
    <property type="entry name" value="Actinin_actin-bd_CS"/>
</dbReference>
<dbReference type="InterPro" id="IPR001715">
    <property type="entry name" value="CH_dom"/>
</dbReference>
<dbReference type="InterPro" id="IPR036872">
    <property type="entry name" value="CH_dom_sf"/>
</dbReference>
<evidence type="ECO:0000256" key="1">
    <source>
        <dbReference type="ARBA" id="ARBA00022737"/>
    </source>
</evidence>
<proteinExistence type="predicted"/>
<feature type="domain" description="Calponin-homology (CH)" evidence="3">
    <location>
        <begin position="300"/>
        <end position="406"/>
    </location>
</feature>
<evidence type="ECO:0000256" key="2">
    <source>
        <dbReference type="ARBA" id="ARBA00023203"/>
    </source>
</evidence>
<dbReference type="FunFam" id="1.10.418.10:FF:000016">
    <property type="entry name" value="Probable fimbrin"/>
    <property type="match status" value="1"/>
</dbReference>
<keyword evidence="5" id="KW-1185">Reference proteome</keyword>
<dbReference type="OrthoDB" id="431378at2759"/>
<evidence type="ECO:0000313" key="4">
    <source>
        <dbReference type="EMBL" id="KAG9391075.1"/>
    </source>
</evidence>
<accession>A0A8J6E7U0</accession>
<dbReference type="AlphaFoldDB" id="A0A8J6E7U0"/>
<dbReference type="Gene3D" id="1.10.418.10">
    <property type="entry name" value="Calponin-like domain"/>
    <property type="match status" value="4"/>
</dbReference>
<dbReference type="GO" id="GO:0032432">
    <property type="term" value="C:actin filament bundle"/>
    <property type="evidence" value="ECO:0007669"/>
    <property type="project" value="TreeGrafter"/>
</dbReference>
<keyword evidence="2" id="KW-0009">Actin-binding</keyword>